<dbReference type="PANTHER" id="PTHR32182">
    <property type="entry name" value="DNA REPLICATION AND REPAIR PROTEIN RECF"/>
    <property type="match status" value="1"/>
</dbReference>
<dbReference type="GO" id="GO:0005737">
    <property type="term" value="C:cytoplasm"/>
    <property type="evidence" value="ECO:0007669"/>
    <property type="project" value="UniProtKB-SubCell"/>
</dbReference>
<dbReference type="GO" id="GO:0005524">
    <property type="term" value="F:ATP binding"/>
    <property type="evidence" value="ECO:0007669"/>
    <property type="project" value="UniProtKB-UniRule"/>
</dbReference>
<feature type="domain" description="RecF/RecN/SMC N-terminal" evidence="14">
    <location>
        <begin position="2"/>
        <end position="319"/>
    </location>
</feature>
<keyword evidence="8 12" id="KW-0067">ATP-binding</keyword>
<dbReference type="EMBL" id="JXYS01000062">
    <property type="protein sequence ID" value="KJF17172.1"/>
    <property type="molecule type" value="Genomic_DNA"/>
</dbReference>
<dbReference type="AlphaFoldDB" id="A0A0D8HHB2"/>
<keyword evidence="6 12" id="KW-0547">Nucleotide-binding</keyword>
<dbReference type="NCBIfam" id="TIGR00611">
    <property type="entry name" value="recf"/>
    <property type="match status" value="1"/>
</dbReference>
<gene>
    <name evidence="15" type="primary">recF2</name>
    <name evidence="12" type="synonym">recF</name>
    <name evidence="15" type="ORF">AXFE_19830</name>
</gene>
<evidence type="ECO:0000256" key="2">
    <source>
        <dbReference type="ARBA" id="ARBA00008016"/>
    </source>
</evidence>
<keyword evidence="4 12" id="KW-0963">Cytoplasm</keyword>
<name>A0A0D8HHB2_9ACTN</name>
<evidence type="ECO:0000256" key="6">
    <source>
        <dbReference type="ARBA" id="ARBA00022741"/>
    </source>
</evidence>
<accession>A0A0D8HHB2</accession>
<evidence type="ECO:0000256" key="12">
    <source>
        <dbReference type="HAMAP-Rule" id="MF_00365"/>
    </source>
</evidence>
<evidence type="ECO:0000256" key="8">
    <source>
        <dbReference type="ARBA" id="ARBA00022840"/>
    </source>
</evidence>
<evidence type="ECO:0000256" key="1">
    <source>
        <dbReference type="ARBA" id="ARBA00004496"/>
    </source>
</evidence>
<evidence type="ECO:0000259" key="14">
    <source>
        <dbReference type="Pfam" id="PF02463"/>
    </source>
</evidence>
<dbReference type="PROSITE" id="PS00618">
    <property type="entry name" value="RECF_2"/>
    <property type="match status" value="1"/>
</dbReference>
<dbReference type="GO" id="GO:0006302">
    <property type="term" value="P:double-strand break repair"/>
    <property type="evidence" value="ECO:0007669"/>
    <property type="project" value="TreeGrafter"/>
</dbReference>
<dbReference type="InterPro" id="IPR001238">
    <property type="entry name" value="DNA-binding_RecF"/>
</dbReference>
<evidence type="ECO:0000313" key="15">
    <source>
        <dbReference type="EMBL" id="KJF17172.1"/>
    </source>
</evidence>
<evidence type="ECO:0000256" key="5">
    <source>
        <dbReference type="ARBA" id="ARBA00022705"/>
    </source>
</evidence>
<evidence type="ECO:0000256" key="13">
    <source>
        <dbReference type="RuleBase" id="RU000578"/>
    </source>
</evidence>
<comment type="subcellular location">
    <subcellularLocation>
        <location evidence="1 12 13">Cytoplasm</location>
    </subcellularLocation>
</comment>
<dbReference type="Proteomes" id="UP000032360">
    <property type="component" value="Unassembled WGS sequence"/>
</dbReference>
<keyword evidence="7 12" id="KW-0227">DNA damage</keyword>
<comment type="caution">
    <text evidence="15">The sequence shown here is derived from an EMBL/GenBank/DDBJ whole genome shotgun (WGS) entry which is preliminary data.</text>
</comment>
<dbReference type="PANTHER" id="PTHR32182:SF0">
    <property type="entry name" value="DNA REPLICATION AND REPAIR PROTEIN RECF"/>
    <property type="match status" value="1"/>
</dbReference>
<evidence type="ECO:0000256" key="11">
    <source>
        <dbReference type="ARBA" id="ARBA00025401"/>
    </source>
</evidence>
<evidence type="ECO:0000313" key="16">
    <source>
        <dbReference type="Proteomes" id="UP000032360"/>
    </source>
</evidence>
<dbReference type="HAMAP" id="MF_00365">
    <property type="entry name" value="RecF"/>
    <property type="match status" value="1"/>
</dbReference>
<proteinExistence type="inferred from homology"/>
<dbReference type="GO" id="GO:0000731">
    <property type="term" value="P:DNA synthesis involved in DNA repair"/>
    <property type="evidence" value="ECO:0007669"/>
    <property type="project" value="TreeGrafter"/>
</dbReference>
<evidence type="ECO:0000256" key="4">
    <source>
        <dbReference type="ARBA" id="ARBA00022490"/>
    </source>
</evidence>
<keyword evidence="12 13" id="KW-0742">SOS response</keyword>
<dbReference type="PATRIC" id="fig|1280514.3.peg.2602"/>
<feature type="binding site" evidence="12">
    <location>
        <begin position="8"/>
        <end position="15"/>
    </location>
    <ligand>
        <name>ATP</name>
        <dbReference type="ChEBI" id="CHEBI:30616"/>
    </ligand>
</feature>
<dbReference type="InterPro" id="IPR042174">
    <property type="entry name" value="RecF_2"/>
</dbReference>
<dbReference type="InterPro" id="IPR018078">
    <property type="entry name" value="DNA-binding_RecF_CS"/>
</dbReference>
<dbReference type="STRING" id="1280514.AXFE_19830"/>
<evidence type="ECO:0000256" key="3">
    <source>
        <dbReference type="ARBA" id="ARBA00020170"/>
    </source>
</evidence>
<dbReference type="PROSITE" id="PS00617">
    <property type="entry name" value="RECF_1"/>
    <property type="match status" value="1"/>
</dbReference>
<sequence>MGVTAIVGRNGQGKSSIIEALSYAITGRSFRGAPKDSMITKECESSIVRANIFSNQRELLLELSLNRGGSDRLLLNRNVTPRRDVVRAIPLTVFTLSDIEIVSGSPAHRREFIDDSLILMGPRASETVDNYERLLQHRSHILKSLQRGDGSVGYDSLEIFDESLAIEGERLIRMRLSLLSRIEPILNELYADIAGKGEKVLTSYVPSVRTNLMSDLLDSRRDDIRRGITSVGPHRDDIIFRINGLNARYEASQGEQRTLAFSLKMALHELLRSRIGEDPIILLDDVFSELDEERIEKVLKRTKSAQAIVTTSIDHQIDEKVNQKLVIESGSLL</sequence>
<dbReference type="SUPFAM" id="SSF52540">
    <property type="entry name" value="P-loop containing nucleoside triphosphate hydrolases"/>
    <property type="match status" value="1"/>
</dbReference>
<protein>
    <recommendedName>
        <fullName evidence="3 12">DNA replication and repair protein RecF</fullName>
    </recommendedName>
</protein>
<dbReference type="InterPro" id="IPR003395">
    <property type="entry name" value="RecF/RecN/SMC_N"/>
</dbReference>
<dbReference type="GO" id="GO:0006260">
    <property type="term" value="P:DNA replication"/>
    <property type="evidence" value="ECO:0007669"/>
    <property type="project" value="UniProtKB-UniRule"/>
</dbReference>
<keyword evidence="10 12" id="KW-0234">DNA repair</keyword>
<evidence type="ECO:0000256" key="10">
    <source>
        <dbReference type="ARBA" id="ARBA00023204"/>
    </source>
</evidence>
<evidence type="ECO:0000256" key="9">
    <source>
        <dbReference type="ARBA" id="ARBA00023125"/>
    </source>
</evidence>
<keyword evidence="16" id="KW-1185">Reference proteome</keyword>
<dbReference type="Pfam" id="PF02463">
    <property type="entry name" value="SMC_N"/>
    <property type="match status" value="1"/>
</dbReference>
<dbReference type="Gene3D" id="1.20.1050.90">
    <property type="entry name" value="RecF/RecN/SMC, N-terminal domain"/>
    <property type="match status" value="1"/>
</dbReference>
<dbReference type="GO" id="GO:0009432">
    <property type="term" value="P:SOS response"/>
    <property type="evidence" value="ECO:0007669"/>
    <property type="project" value="UniProtKB-UniRule"/>
</dbReference>
<reference evidence="15 16" key="1">
    <citation type="submission" date="2015-01" db="EMBL/GenBank/DDBJ databases">
        <title>Draft genome of the acidophilic iron oxidizer Acidithrix ferrooxidans strain Py-F3.</title>
        <authorList>
            <person name="Poehlein A."/>
            <person name="Eisen S."/>
            <person name="Schloemann M."/>
            <person name="Johnson B.D."/>
            <person name="Daniel R."/>
            <person name="Muehling M."/>
        </authorList>
    </citation>
    <scope>NUCLEOTIDE SEQUENCE [LARGE SCALE GENOMIC DNA]</scope>
    <source>
        <strain evidence="15 16">Py-F3</strain>
    </source>
</reference>
<dbReference type="InterPro" id="IPR027417">
    <property type="entry name" value="P-loop_NTPase"/>
</dbReference>
<keyword evidence="5 12" id="KW-0235">DNA replication</keyword>
<dbReference type="Gene3D" id="3.40.50.300">
    <property type="entry name" value="P-loop containing nucleotide triphosphate hydrolases"/>
    <property type="match status" value="1"/>
</dbReference>
<comment type="function">
    <text evidence="11 12 13">The RecF protein is involved in DNA metabolism; it is required for DNA replication and normal SOS inducibility. RecF binds preferentially to single-stranded, linear DNA. It also seems to bind ATP.</text>
</comment>
<keyword evidence="9 12" id="KW-0238">DNA-binding</keyword>
<comment type="similarity">
    <text evidence="2 12 13">Belongs to the RecF family.</text>
</comment>
<dbReference type="GO" id="GO:0003697">
    <property type="term" value="F:single-stranded DNA binding"/>
    <property type="evidence" value="ECO:0007669"/>
    <property type="project" value="UniProtKB-UniRule"/>
</dbReference>
<organism evidence="15 16">
    <name type="scientific">Acidithrix ferrooxidans</name>
    <dbReference type="NCBI Taxonomy" id="1280514"/>
    <lineage>
        <taxon>Bacteria</taxon>
        <taxon>Bacillati</taxon>
        <taxon>Actinomycetota</taxon>
        <taxon>Acidimicrobiia</taxon>
        <taxon>Acidimicrobiales</taxon>
        <taxon>Acidimicrobiaceae</taxon>
        <taxon>Acidithrix</taxon>
    </lineage>
</organism>
<evidence type="ECO:0000256" key="7">
    <source>
        <dbReference type="ARBA" id="ARBA00022763"/>
    </source>
</evidence>